<dbReference type="SUPFAM" id="SSF51366">
    <property type="entry name" value="Ribulose-phoshate binding barrel"/>
    <property type="match status" value="1"/>
</dbReference>
<dbReference type="GO" id="GO:0000162">
    <property type="term" value="P:L-tryptophan biosynthetic process"/>
    <property type="evidence" value="ECO:0007669"/>
    <property type="project" value="UniProtKB-UniRule"/>
</dbReference>
<dbReference type="Proteomes" id="UP000316471">
    <property type="component" value="Unassembled WGS sequence"/>
</dbReference>
<keyword evidence="5 9" id="KW-0028">Amino-acid biosynthesis</keyword>
<evidence type="ECO:0000256" key="8">
    <source>
        <dbReference type="ARBA" id="ARBA00023235"/>
    </source>
</evidence>
<name>A0A562LY79_9GAMM</name>
<keyword evidence="12" id="KW-1185">Reference proteome</keyword>
<evidence type="ECO:0000256" key="1">
    <source>
        <dbReference type="ARBA" id="ARBA00001164"/>
    </source>
</evidence>
<dbReference type="UniPathway" id="UPA00035">
    <property type="reaction ID" value="UER00042"/>
</dbReference>
<evidence type="ECO:0000256" key="2">
    <source>
        <dbReference type="ARBA" id="ARBA00004664"/>
    </source>
</evidence>
<dbReference type="InterPro" id="IPR011060">
    <property type="entry name" value="RibuloseP-bd_barrel"/>
</dbReference>
<evidence type="ECO:0000256" key="9">
    <source>
        <dbReference type="HAMAP-Rule" id="MF_00135"/>
    </source>
</evidence>
<evidence type="ECO:0000256" key="3">
    <source>
        <dbReference type="ARBA" id="ARBA00012572"/>
    </source>
</evidence>
<keyword evidence="7 9" id="KW-0057">Aromatic amino acid biosynthesis</keyword>
<dbReference type="NCBIfam" id="NF002298">
    <property type="entry name" value="PRK01222.1-4"/>
    <property type="match status" value="1"/>
</dbReference>
<dbReference type="PANTHER" id="PTHR42894">
    <property type="entry name" value="N-(5'-PHOSPHORIBOSYL)ANTHRANILATE ISOMERASE"/>
    <property type="match status" value="1"/>
</dbReference>
<dbReference type="GO" id="GO:0004640">
    <property type="term" value="F:phosphoribosylanthranilate isomerase activity"/>
    <property type="evidence" value="ECO:0007669"/>
    <property type="project" value="UniProtKB-UniRule"/>
</dbReference>
<protein>
    <recommendedName>
        <fullName evidence="4 9">N-(5'-phosphoribosyl)anthranilate isomerase</fullName>
        <shortName evidence="9">PRAI</shortName>
        <ecNumber evidence="3 9">5.3.1.24</ecNumber>
    </recommendedName>
</protein>
<comment type="caution">
    <text evidence="11">The sequence shown here is derived from an EMBL/GenBank/DDBJ whole genome shotgun (WGS) entry which is preliminary data.</text>
</comment>
<comment type="pathway">
    <text evidence="2 9">Amino-acid biosynthesis; L-tryptophan biosynthesis; L-tryptophan from chorismate: step 3/5.</text>
</comment>
<evidence type="ECO:0000256" key="4">
    <source>
        <dbReference type="ARBA" id="ARBA00022272"/>
    </source>
</evidence>
<dbReference type="AlphaFoldDB" id="A0A562LY79"/>
<keyword evidence="6 9" id="KW-0822">Tryptophan biosynthesis</keyword>
<evidence type="ECO:0000256" key="5">
    <source>
        <dbReference type="ARBA" id="ARBA00022605"/>
    </source>
</evidence>
<evidence type="ECO:0000313" key="11">
    <source>
        <dbReference type="EMBL" id="TWI12570.1"/>
    </source>
</evidence>
<comment type="catalytic activity">
    <reaction evidence="1 9">
        <text>N-(5-phospho-beta-D-ribosyl)anthranilate = 1-(2-carboxyphenylamino)-1-deoxy-D-ribulose 5-phosphate</text>
        <dbReference type="Rhea" id="RHEA:21540"/>
        <dbReference type="ChEBI" id="CHEBI:18277"/>
        <dbReference type="ChEBI" id="CHEBI:58613"/>
        <dbReference type="EC" id="5.3.1.24"/>
    </reaction>
</comment>
<dbReference type="EC" id="5.3.1.24" evidence="3 9"/>
<dbReference type="Gene3D" id="3.20.20.70">
    <property type="entry name" value="Aldolase class I"/>
    <property type="match status" value="1"/>
</dbReference>
<dbReference type="InterPro" id="IPR044643">
    <property type="entry name" value="TrpF_fam"/>
</dbReference>
<reference evidence="11 12" key="1">
    <citation type="journal article" date="2015" name="Stand. Genomic Sci.">
        <title>Genomic Encyclopedia of Bacterial and Archaeal Type Strains, Phase III: the genomes of soil and plant-associated and newly described type strains.</title>
        <authorList>
            <person name="Whitman W.B."/>
            <person name="Woyke T."/>
            <person name="Klenk H.P."/>
            <person name="Zhou Y."/>
            <person name="Lilburn T.G."/>
            <person name="Beck B.J."/>
            <person name="De Vos P."/>
            <person name="Vandamme P."/>
            <person name="Eisen J.A."/>
            <person name="Garrity G."/>
            <person name="Hugenholtz P."/>
            <person name="Kyrpides N.C."/>
        </authorList>
    </citation>
    <scope>NUCLEOTIDE SEQUENCE [LARGE SCALE GENOMIC DNA]</scope>
    <source>
        <strain evidence="11 12">CGMCC 1.10136</strain>
    </source>
</reference>
<dbReference type="PANTHER" id="PTHR42894:SF1">
    <property type="entry name" value="N-(5'-PHOSPHORIBOSYL)ANTHRANILATE ISOMERASE"/>
    <property type="match status" value="1"/>
</dbReference>
<organism evidence="11 12">
    <name type="scientific">Aerolutibacter ruishenii</name>
    <dbReference type="NCBI Taxonomy" id="686800"/>
    <lineage>
        <taxon>Bacteria</taxon>
        <taxon>Pseudomonadati</taxon>
        <taxon>Pseudomonadota</taxon>
        <taxon>Gammaproteobacteria</taxon>
        <taxon>Lysobacterales</taxon>
        <taxon>Lysobacteraceae</taxon>
        <taxon>Aerolutibacter</taxon>
    </lineage>
</organism>
<dbReference type="CDD" id="cd00405">
    <property type="entry name" value="PRAI"/>
    <property type="match status" value="1"/>
</dbReference>
<evidence type="ECO:0000256" key="7">
    <source>
        <dbReference type="ARBA" id="ARBA00023141"/>
    </source>
</evidence>
<dbReference type="EMBL" id="VLKP01000003">
    <property type="protein sequence ID" value="TWI12570.1"/>
    <property type="molecule type" value="Genomic_DNA"/>
</dbReference>
<accession>A0A562LY79</accession>
<dbReference type="HAMAP" id="MF_00135">
    <property type="entry name" value="PRAI"/>
    <property type="match status" value="1"/>
</dbReference>
<evidence type="ECO:0000256" key="6">
    <source>
        <dbReference type="ARBA" id="ARBA00022822"/>
    </source>
</evidence>
<evidence type="ECO:0000313" key="12">
    <source>
        <dbReference type="Proteomes" id="UP000316471"/>
    </source>
</evidence>
<dbReference type="NCBIfam" id="NF002296">
    <property type="entry name" value="PRK01222.1-2"/>
    <property type="match status" value="1"/>
</dbReference>
<dbReference type="InterPro" id="IPR013785">
    <property type="entry name" value="Aldolase_TIM"/>
</dbReference>
<comment type="similarity">
    <text evidence="9">Belongs to the TrpF family.</text>
</comment>
<dbReference type="InterPro" id="IPR001240">
    <property type="entry name" value="PRAI_dom"/>
</dbReference>
<feature type="domain" description="N-(5'phosphoribosyl) anthranilate isomerase (PRAI)" evidence="10">
    <location>
        <begin position="10"/>
        <end position="206"/>
    </location>
</feature>
<proteinExistence type="inferred from homology"/>
<sequence>MIAQRRTRVKFCGMTRADDIREAALLGVDAVGLVFAERSRRRLTIEQAAALRDATPPLVDVVALFMDNSAEQVREVIARVRPSLLQFHGSEPPAFCEQFGLPYLKAVGMGGQGVAEVAAVIEAHRHAAGFLLDSHAPGAAGGTGERFDWADVPIIEGRPLLLAGGLAPDNVATAIRMTHVWGVDVSSGIESAPGQKDAGLMLRFIEAVLAADADQGRRPDDSATVPDRVR</sequence>
<dbReference type="Pfam" id="PF00697">
    <property type="entry name" value="PRAI"/>
    <property type="match status" value="1"/>
</dbReference>
<keyword evidence="8 9" id="KW-0413">Isomerase</keyword>
<evidence type="ECO:0000259" key="10">
    <source>
        <dbReference type="Pfam" id="PF00697"/>
    </source>
</evidence>
<gene>
    <name evidence="9" type="primary">trpF</name>
    <name evidence="11" type="ORF">IP93_00912</name>
</gene>